<comment type="caution">
    <text evidence="1">The sequence shown here is derived from an EMBL/GenBank/DDBJ whole genome shotgun (WGS) entry which is preliminary data.</text>
</comment>
<sequence length="97" mass="11141">MAPIQPISMQSVRGPEDRTGRETFKAVPLFFSQWPWFLSDLFRKLYNVFCLEILIDLSRPLSRGEGIARARPSEMGFALRYTNFTGQAEIAEIIFPV</sequence>
<protein>
    <submittedName>
        <fullName evidence="1">Uncharacterized protein</fullName>
    </submittedName>
</protein>
<accession>A0A0F9K294</accession>
<proteinExistence type="predicted"/>
<name>A0A0F9K294_9ZZZZ</name>
<reference evidence="1" key="1">
    <citation type="journal article" date="2015" name="Nature">
        <title>Complex archaea that bridge the gap between prokaryotes and eukaryotes.</title>
        <authorList>
            <person name="Spang A."/>
            <person name="Saw J.H."/>
            <person name="Jorgensen S.L."/>
            <person name="Zaremba-Niedzwiedzka K."/>
            <person name="Martijn J."/>
            <person name="Lind A.E."/>
            <person name="van Eijk R."/>
            <person name="Schleper C."/>
            <person name="Guy L."/>
            <person name="Ettema T.J."/>
        </authorList>
    </citation>
    <scope>NUCLEOTIDE SEQUENCE</scope>
</reference>
<organism evidence="1">
    <name type="scientific">marine sediment metagenome</name>
    <dbReference type="NCBI Taxonomy" id="412755"/>
    <lineage>
        <taxon>unclassified sequences</taxon>
        <taxon>metagenomes</taxon>
        <taxon>ecological metagenomes</taxon>
    </lineage>
</organism>
<evidence type="ECO:0000313" key="1">
    <source>
        <dbReference type="EMBL" id="KKM76204.1"/>
    </source>
</evidence>
<gene>
    <name evidence="1" type="ORF">LCGC14_1382510</name>
</gene>
<dbReference type="EMBL" id="LAZR01008847">
    <property type="protein sequence ID" value="KKM76204.1"/>
    <property type="molecule type" value="Genomic_DNA"/>
</dbReference>
<dbReference type="AlphaFoldDB" id="A0A0F9K294"/>